<evidence type="ECO:0000313" key="3">
    <source>
        <dbReference type="Proteomes" id="UP000271797"/>
    </source>
</evidence>
<organism evidence="2 3">
    <name type="scientific">Escherichia coli</name>
    <dbReference type="NCBI Taxonomy" id="562"/>
    <lineage>
        <taxon>Bacteria</taxon>
        <taxon>Pseudomonadati</taxon>
        <taxon>Pseudomonadota</taxon>
        <taxon>Gammaproteobacteria</taxon>
        <taxon>Enterobacterales</taxon>
        <taxon>Enterobacteriaceae</taxon>
        <taxon>Escherichia</taxon>
    </lineage>
</organism>
<dbReference type="AlphaFoldDB" id="A0A447X5H2"/>
<protein>
    <submittedName>
        <fullName evidence="2">Putative transporter subunit: membrane component of ABC superfamily</fullName>
    </submittedName>
</protein>
<proteinExistence type="predicted"/>
<keyword evidence="1" id="KW-0472">Membrane</keyword>
<evidence type="ECO:0000256" key="1">
    <source>
        <dbReference type="SAM" id="Phobius"/>
    </source>
</evidence>
<gene>
    <name evidence="2" type="primary">yhhJ_3</name>
    <name evidence="2" type="ORF">NCTC9044_01598</name>
</gene>
<accession>A0A447X5H2</accession>
<keyword evidence="1" id="KW-1133">Transmembrane helix</keyword>
<evidence type="ECO:0000313" key="2">
    <source>
        <dbReference type="EMBL" id="VED08966.1"/>
    </source>
</evidence>
<reference evidence="2 3" key="1">
    <citation type="submission" date="2018-12" db="EMBL/GenBank/DDBJ databases">
        <authorList>
            <consortium name="Pathogen Informatics"/>
        </authorList>
    </citation>
    <scope>NUCLEOTIDE SEQUENCE [LARGE SCALE GENOMIC DNA]</scope>
    <source>
        <strain evidence="2 3">NCTC9044</strain>
    </source>
</reference>
<sequence length="47" mass="5403">MRHLRNIFNLGIKELRSLLGDKAMLTLIVFLVYGIGVFVSDPSRQDR</sequence>
<keyword evidence="1" id="KW-0812">Transmembrane</keyword>
<feature type="transmembrane region" description="Helical" evidence="1">
    <location>
        <begin position="23"/>
        <end position="40"/>
    </location>
</feature>
<dbReference type="Proteomes" id="UP000271797">
    <property type="component" value="Chromosome"/>
</dbReference>
<name>A0A447X5H2_ECOLX</name>
<dbReference type="EMBL" id="LR134238">
    <property type="protein sequence ID" value="VED08966.1"/>
    <property type="molecule type" value="Genomic_DNA"/>
</dbReference>